<comment type="similarity">
    <text evidence="1">Belongs to the senescence regulator S40 family.</text>
</comment>
<dbReference type="PANTHER" id="PTHR33083">
    <property type="entry name" value="EXPRESSED PROTEIN"/>
    <property type="match status" value="1"/>
</dbReference>
<proteinExistence type="inferred from homology"/>
<dbReference type="AlphaFoldDB" id="A0A978W444"/>
<evidence type="ECO:0000256" key="1">
    <source>
        <dbReference type="ARBA" id="ARBA00034773"/>
    </source>
</evidence>
<dbReference type="InterPro" id="IPR007608">
    <property type="entry name" value="Senescence_reg_S40"/>
</dbReference>
<gene>
    <name evidence="2" type="ORF">FEM48_Zijuj01G0232300</name>
</gene>
<accession>A0A978W444</accession>
<evidence type="ECO:0000313" key="2">
    <source>
        <dbReference type="EMBL" id="KAH7546728.1"/>
    </source>
</evidence>
<protein>
    <submittedName>
        <fullName evidence="2">Uncharacterized protein</fullName>
    </submittedName>
</protein>
<name>A0A978W444_ZIZJJ</name>
<dbReference type="GO" id="GO:0010150">
    <property type="term" value="P:leaf senescence"/>
    <property type="evidence" value="ECO:0007669"/>
    <property type="project" value="UniProtKB-ARBA"/>
</dbReference>
<reference evidence="2" key="1">
    <citation type="journal article" date="2021" name="Front. Plant Sci.">
        <title>Chromosome-Scale Genome Assembly for Chinese Sour Jujube and Insights Into Its Genome Evolution and Domestication Signature.</title>
        <authorList>
            <person name="Shen L.-Y."/>
            <person name="Luo H."/>
            <person name="Wang X.-L."/>
            <person name="Wang X.-M."/>
            <person name="Qiu X.-J."/>
            <person name="Liu H."/>
            <person name="Zhou S.-S."/>
            <person name="Jia K.-H."/>
            <person name="Nie S."/>
            <person name="Bao Y.-T."/>
            <person name="Zhang R.-G."/>
            <person name="Yun Q.-Z."/>
            <person name="Chai Y.-H."/>
            <person name="Lu J.-Y."/>
            <person name="Li Y."/>
            <person name="Zhao S.-W."/>
            <person name="Mao J.-F."/>
            <person name="Jia S.-G."/>
            <person name="Mao Y.-M."/>
        </authorList>
    </citation>
    <scope>NUCLEOTIDE SEQUENCE</scope>
    <source>
        <strain evidence="2">AT0</strain>
        <tissue evidence="2">Leaf</tissue>
    </source>
</reference>
<organism evidence="2 3">
    <name type="scientific">Ziziphus jujuba var. spinosa</name>
    <dbReference type="NCBI Taxonomy" id="714518"/>
    <lineage>
        <taxon>Eukaryota</taxon>
        <taxon>Viridiplantae</taxon>
        <taxon>Streptophyta</taxon>
        <taxon>Embryophyta</taxon>
        <taxon>Tracheophyta</taxon>
        <taxon>Spermatophyta</taxon>
        <taxon>Magnoliopsida</taxon>
        <taxon>eudicotyledons</taxon>
        <taxon>Gunneridae</taxon>
        <taxon>Pentapetalae</taxon>
        <taxon>rosids</taxon>
        <taxon>fabids</taxon>
        <taxon>Rosales</taxon>
        <taxon>Rhamnaceae</taxon>
        <taxon>Paliureae</taxon>
        <taxon>Ziziphus</taxon>
    </lineage>
</organism>
<dbReference type="PANTHER" id="PTHR33083:SF82">
    <property type="entry name" value="SENESCENCE REGULATOR"/>
    <property type="match status" value="1"/>
</dbReference>
<comment type="caution">
    <text evidence="2">The sequence shown here is derived from an EMBL/GenBank/DDBJ whole genome shotgun (WGS) entry which is preliminary data.</text>
</comment>
<dbReference type="Proteomes" id="UP000813462">
    <property type="component" value="Unassembled WGS sequence"/>
</dbReference>
<sequence>MPMVPLGESDMEHSYGFYRQSSGLWRSLRDGDFEEEDVWAVLKDRTDPSIKIGRSKESSVSVPTHVPTAERMIPRADKGSVGRTLKGRDLSKVRNAVLTKTGFLESL</sequence>
<dbReference type="Pfam" id="PF04520">
    <property type="entry name" value="Senescence_reg"/>
    <property type="match status" value="1"/>
</dbReference>
<evidence type="ECO:0000313" key="3">
    <source>
        <dbReference type="Proteomes" id="UP000813462"/>
    </source>
</evidence>
<dbReference type="EMBL" id="JAEACU010000001">
    <property type="protein sequence ID" value="KAH7546728.1"/>
    <property type="molecule type" value="Genomic_DNA"/>
</dbReference>